<gene>
    <name evidence="9" type="ORF">QSP1433_LOCUS1836</name>
</gene>
<keyword evidence="6 7" id="KW-0326">Glycosidase</keyword>
<dbReference type="InterPro" id="IPR028995">
    <property type="entry name" value="Glyco_hydro_57/38_cen_sf"/>
</dbReference>
<dbReference type="InterPro" id="IPR050843">
    <property type="entry name" value="Glycosyl_Hydrlase_38"/>
</dbReference>
<evidence type="ECO:0000256" key="5">
    <source>
        <dbReference type="ARBA" id="ARBA00023157"/>
    </source>
</evidence>
<dbReference type="InterPro" id="IPR015341">
    <property type="entry name" value="Glyco_hydro_38_cen"/>
</dbReference>
<dbReference type="InterPro" id="IPR037094">
    <property type="entry name" value="Glyco_hydro_38_cen_sf"/>
</dbReference>
<dbReference type="InterPro" id="IPR011330">
    <property type="entry name" value="Glyco_hydro/deAcase_b/a-brl"/>
</dbReference>
<sequence>MFVHRLVGLVTACCLCTVKGRYMPLNISRGPVDGMINVHIVSHTHDDTGWLKSVDQYYFQEVRYILDTVVDSLLNEPYRKFNYVEMAFFSRWWEDQSPRRKEAVRRLVHEKRLIFLNGGWCMHDEAGPLYTEMIDQTTRGHQFILKEFGPDAAPNATWQVDPFGHSNTQASLLSAEAGMPALFWGRMNENDRNVRRKNKGLEYIWEGSYSLGSSSQTFAGELWGVTGGGSYMCPFNFEFMQYDHDGIQDDPRRHDYNVQEFVEKAVQKAIDQHKEYRTSHIMWACGMDFNYHNADTWFYNLDRLMHHARMDGRINLFYSSPADYTQAKNRDQEEDWEIRQDDLMNLKERDHAYWTGYFSSRVAFKRLLRKSSNLLTVGRQVQFLTKNQYLQATTEHVPPVVGSTWTDAFESSIAVATHHDGVSGTAKQAVNDDYAQRISESQVLVEAGIQQGLNTLLHEGKHEDKEFVFCQQLNISVCDFTTASSETGFTVTAWNPLAHKLEDYQFQIPVRVDKDGLGFEVFVTGTDIINTKAQLLPLDSRTKELPLLYLNWYGLSKNQADTELQKLKNHATHNLVFSGDLPPLGAASFIAKPSRAKVAKNKDNFKTEYSNGVYSVTLNSKTHAVERIKNLETGVETSLDLQWGWYESNEGGKSSTGDANSASGAYIFRPQTSTFHYPGRKKSEIVETQVVSGSLVTEIRQKISPWASHVIRLKKGTPYVEIEFTAGPIPLSNEWLEDHPKAGKHLGKELALRYKTSLASRSTFYTDSNGREMMKRVRNQRPASYPQPFDFHDEPIAGNYYPVNSMIALEEPGEAQMCIITDSTQGGTSLRDGELELMVLRRVLHDDAKGVGEPLNETMCGCNGKNDPTCLCHGLAVRGTHKIILDTPENANAMRRKLNLATQFEPLVFFSSLSSENSRVLSYSALNDALPDNIRLLTISQNYAAHQKGATLIRFEHIYAVDEHPEYSKPVHICLQEVFAKHGTIAEVVETTLTANRRIEDKPTFTWKTDLASQTKPKFETVPLNQTRFILNPMAIRTFLVKFDQGFTELS</sequence>
<dbReference type="Pfam" id="PF07748">
    <property type="entry name" value="Glyco_hydro_38C"/>
    <property type="match status" value="1"/>
</dbReference>
<name>A0A7S2RBY3_9STRA</name>
<keyword evidence="4 7" id="KW-0862">Zinc</keyword>
<dbReference type="CDD" id="cd10810">
    <property type="entry name" value="GH38N_AMII_LAM_like"/>
    <property type="match status" value="1"/>
</dbReference>
<evidence type="ECO:0000256" key="7">
    <source>
        <dbReference type="RuleBase" id="RU361199"/>
    </source>
</evidence>
<dbReference type="AlphaFoldDB" id="A0A7S2RBY3"/>
<evidence type="ECO:0000256" key="1">
    <source>
        <dbReference type="ARBA" id="ARBA00009792"/>
    </source>
</evidence>
<dbReference type="PANTHER" id="PTHR11607:SF3">
    <property type="entry name" value="LYSOSOMAL ALPHA-MANNOSIDASE"/>
    <property type="match status" value="1"/>
</dbReference>
<feature type="signal peptide" evidence="7">
    <location>
        <begin position="1"/>
        <end position="20"/>
    </location>
</feature>
<dbReference type="GO" id="GO:0046872">
    <property type="term" value="F:metal ion binding"/>
    <property type="evidence" value="ECO:0007669"/>
    <property type="project" value="UniProtKB-KW"/>
</dbReference>
<dbReference type="Gene3D" id="1.20.1270.50">
    <property type="entry name" value="Glycoside hydrolase family 38, central domain"/>
    <property type="match status" value="2"/>
</dbReference>
<evidence type="ECO:0000256" key="4">
    <source>
        <dbReference type="ARBA" id="ARBA00022833"/>
    </source>
</evidence>
<evidence type="ECO:0000256" key="6">
    <source>
        <dbReference type="ARBA" id="ARBA00023295"/>
    </source>
</evidence>
<dbReference type="SUPFAM" id="SSF88688">
    <property type="entry name" value="Families 57/38 glycoside transferase middle domain"/>
    <property type="match status" value="1"/>
</dbReference>
<dbReference type="FunFam" id="1.20.1270.50:FF:000002">
    <property type="entry name" value="Alpha-mannosidase"/>
    <property type="match status" value="1"/>
</dbReference>
<dbReference type="Gene3D" id="3.20.110.10">
    <property type="entry name" value="Glycoside hydrolase 38, N terminal domain"/>
    <property type="match status" value="1"/>
</dbReference>
<keyword evidence="3 7" id="KW-0378">Hydrolase</keyword>
<dbReference type="PANTHER" id="PTHR11607">
    <property type="entry name" value="ALPHA-MANNOSIDASE"/>
    <property type="match status" value="1"/>
</dbReference>
<dbReference type="Gene3D" id="2.60.40.1360">
    <property type="match status" value="1"/>
</dbReference>
<dbReference type="Pfam" id="PF01074">
    <property type="entry name" value="Glyco_hydro_38N"/>
    <property type="match status" value="1"/>
</dbReference>
<feature type="chain" id="PRO_5031606869" description="Alpha-mannosidase" evidence="7">
    <location>
        <begin position="21"/>
        <end position="1051"/>
    </location>
</feature>
<comment type="similarity">
    <text evidence="1 7">Belongs to the glycosyl hydrolase 38 family.</text>
</comment>
<dbReference type="GO" id="GO:0030246">
    <property type="term" value="F:carbohydrate binding"/>
    <property type="evidence" value="ECO:0007669"/>
    <property type="project" value="InterPro"/>
</dbReference>
<reference evidence="9" key="1">
    <citation type="submission" date="2021-01" db="EMBL/GenBank/DDBJ databases">
        <authorList>
            <person name="Corre E."/>
            <person name="Pelletier E."/>
            <person name="Niang G."/>
            <person name="Scheremetjew M."/>
            <person name="Finn R."/>
            <person name="Kale V."/>
            <person name="Holt S."/>
            <person name="Cochrane G."/>
            <person name="Meng A."/>
            <person name="Brown T."/>
            <person name="Cohen L."/>
        </authorList>
    </citation>
    <scope>NUCLEOTIDE SEQUENCE</scope>
    <source>
        <strain evidence="9">NY070348D</strain>
    </source>
</reference>
<keyword evidence="2 7" id="KW-0479">Metal-binding</keyword>
<dbReference type="InterPro" id="IPR011013">
    <property type="entry name" value="Gal_mutarotase_sf_dom"/>
</dbReference>
<dbReference type="EC" id="3.2.1.-" evidence="7"/>
<dbReference type="InterPro" id="IPR013780">
    <property type="entry name" value="Glyco_hydro_b"/>
</dbReference>
<comment type="cofactor">
    <cofactor evidence="7">
        <name>Zn(2+)</name>
        <dbReference type="ChEBI" id="CHEBI:29105"/>
    </cofactor>
    <text evidence="7">Binds 1 zinc ion per subunit.</text>
</comment>
<dbReference type="EMBL" id="HBHK01003119">
    <property type="protein sequence ID" value="CAD9666770.1"/>
    <property type="molecule type" value="Transcribed_RNA"/>
</dbReference>
<organism evidence="9">
    <name type="scientific">Mucochytrium quahogii</name>
    <dbReference type="NCBI Taxonomy" id="96639"/>
    <lineage>
        <taxon>Eukaryota</taxon>
        <taxon>Sar</taxon>
        <taxon>Stramenopiles</taxon>
        <taxon>Bigyra</taxon>
        <taxon>Labyrinthulomycetes</taxon>
        <taxon>Thraustochytrida</taxon>
        <taxon>Thraustochytriidae</taxon>
        <taxon>Mucochytrium</taxon>
    </lineage>
</organism>
<dbReference type="SUPFAM" id="SSF74650">
    <property type="entry name" value="Galactose mutarotase-like"/>
    <property type="match status" value="1"/>
</dbReference>
<evidence type="ECO:0000313" key="9">
    <source>
        <dbReference type="EMBL" id="CAD9666770.1"/>
    </source>
</evidence>
<dbReference type="InterPro" id="IPR027291">
    <property type="entry name" value="Glyco_hydro_38_N_sf"/>
</dbReference>
<dbReference type="GO" id="GO:0005764">
    <property type="term" value="C:lysosome"/>
    <property type="evidence" value="ECO:0007669"/>
    <property type="project" value="TreeGrafter"/>
</dbReference>
<dbReference type="InterPro" id="IPR000602">
    <property type="entry name" value="Glyco_hydro_38_N"/>
</dbReference>
<dbReference type="Gene3D" id="2.60.40.1180">
    <property type="entry name" value="Golgi alpha-mannosidase II"/>
    <property type="match status" value="1"/>
</dbReference>
<proteinExistence type="inferred from homology"/>
<dbReference type="Pfam" id="PF09261">
    <property type="entry name" value="Alpha-mann_mid"/>
    <property type="match status" value="1"/>
</dbReference>
<dbReference type="InterPro" id="IPR011682">
    <property type="entry name" value="Glyco_hydro_38_C"/>
</dbReference>
<accession>A0A7S2RBY3</accession>
<keyword evidence="7" id="KW-0732">Signal</keyword>
<dbReference type="GO" id="GO:0004559">
    <property type="term" value="F:alpha-mannosidase activity"/>
    <property type="evidence" value="ECO:0007669"/>
    <property type="project" value="InterPro"/>
</dbReference>
<dbReference type="Gene3D" id="2.70.98.30">
    <property type="entry name" value="Golgi alpha-mannosidase II, domain 4"/>
    <property type="match status" value="1"/>
</dbReference>
<evidence type="ECO:0000256" key="2">
    <source>
        <dbReference type="ARBA" id="ARBA00022723"/>
    </source>
</evidence>
<keyword evidence="5" id="KW-1015">Disulfide bond</keyword>
<dbReference type="GO" id="GO:0006013">
    <property type="term" value="P:mannose metabolic process"/>
    <property type="evidence" value="ECO:0007669"/>
    <property type="project" value="InterPro"/>
</dbReference>
<evidence type="ECO:0000256" key="3">
    <source>
        <dbReference type="ARBA" id="ARBA00022801"/>
    </source>
</evidence>
<evidence type="ECO:0000259" key="8">
    <source>
        <dbReference type="SMART" id="SM00872"/>
    </source>
</evidence>
<feature type="domain" description="Glycoside hydrolase family 38 central" evidence="8">
    <location>
        <begin position="352"/>
        <end position="438"/>
    </location>
</feature>
<dbReference type="SUPFAM" id="SSF88713">
    <property type="entry name" value="Glycoside hydrolase/deacetylase"/>
    <property type="match status" value="1"/>
</dbReference>
<protein>
    <recommendedName>
        <fullName evidence="7">Alpha-mannosidase</fullName>
        <ecNumber evidence="7">3.2.1.-</ecNumber>
    </recommendedName>
</protein>
<dbReference type="SMART" id="SM00872">
    <property type="entry name" value="Alpha-mann_mid"/>
    <property type="match status" value="1"/>
</dbReference>